<feature type="region of interest" description="Disordered" evidence="1">
    <location>
        <begin position="243"/>
        <end position="267"/>
    </location>
</feature>
<sequence>MAPRPGPEGRGARPGQDAAAGGEGGSRGAAGVGPTEQGPPAPATALVGDWAELREPRRREPSPARQQKNARRMAEFIERKQAGLPRTPLPERAAVGDGRDVNATSVIYLVKEVLRAQARVEGVEQGRYGERLKQKVLKRVRGGGSSSSPTRTARFVFRLEDTGTGRTFEAASTTLRDAKGSAFMQCYDHWRASAAAAEEGGEEGTPFGEGGGGGGVVTPSLEALEAGWDSAARWEEGQRAALHGTIKLPREERSLESVENSASGPSL</sequence>
<organism evidence="2">
    <name type="scientific">Emiliania huxleyi</name>
    <name type="common">Coccolithophore</name>
    <name type="synonym">Pontosphaera huxleyi</name>
    <dbReference type="NCBI Taxonomy" id="2903"/>
    <lineage>
        <taxon>Eukaryota</taxon>
        <taxon>Haptista</taxon>
        <taxon>Haptophyta</taxon>
        <taxon>Prymnesiophyceae</taxon>
        <taxon>Isochrysidales</taxon>
        <taxon>Noelaerhabdaceae</taxon>
        <taxon>Emiliania</taxon>
    </lineage>
</organism>
<feature type="compositionally biased region" description="Gly residues" evidence="1">
    <location>
        <begin position="207"/>
        <end position="216"/>
    </location>
</feature>
<gene>
    <name evidence="2" type="ORF">EHUX00137_LOCUS550</name>
</gene>
<evidence type="ECO:0000256" key="1">
    <source>
        <dbReference type="SAM" id="MobiDB-lite"/>
    </source>
</evidence>
<proteinExistence type="predicted"/>
<feature type="compositionally biased region" description="Gly residues" evidence="1">
    <location>
        <begin position="21"/>
        <end position="31"/>
    </location>
</feature>
<feature type="compositionally biased region" description="Basic and acidic residues" evidence="1">
    <location>
        <begin position="72"/>
        <end position="81"/>
    </location>
</feature>
<name>A0A7S3VW61_EMIHU</name>
<accession>A0A7S3VW61</accession>
<dbReference type="AlphaFoldDB" id="A0A7S3VW61"/>
<protein>
    <submittedName>
        <fullName evidence="2">Uncharacterized protein</fullName>
    </submittedName>
</protein>
<feature type="region of interest" description="Disordered" evidence="1">
    <location>
        <begin position="1"/>
        <end position="96"/>
    </location>
</feature>
<evidence type="ECO:0000313" key="2">
    <source>
        <dbReference type="EMBL" id="CAE0521043.1"/>
    </source>
</evidence>
<dbReference type="EMBL" id="HBIR01000786">
    <property type="protein sequence ID" value="CAE0521043.1"/>
    <property type="molecule type" value="Transcribed_RNA"/>
</dbReference>
<reference evidence="2" key="1">
    <citation type="submission" date="2021-01" db="EMBL/GenBank/DDBJ databases">
        <authorList>
            <person name="Corre E."/>
            <person name="Pelletier E."/>
            <person name="Niang G."/>
            <person name="Scheremetjew M."/>
            <person name="Finn R."/>
            <person name="Kale V."/>
            <person name="Holt S."/>
            <person name="Cochrane G."/>
            <person name="Meng A."/>
            <person name="Brown T."/>
            <person name="Cohen L."/>
        </authorList>
    </citation>
    <scope>NUCLEOTIDE SEQUENCE</scope>
    <source>
        <strain evidence="2">379</strain>
    </source>
</reference>
<feature type="compositionally biased region" description="Polar residues" evidence="1">
    <location>
        <begin position="257"/>
        <end position="267"/>
    </location>
</feature>
<feature type="compositionally biased region" description="Basic and acidic residues" evidence="1">
    <location>
        <begin position="51"/>
        <end position="62"/>
    </location>
</feature>
<feature type="region of interest" description="Disordered" evidence="1">
    <location>
        <begin position="195"/>
        <end position="219"/>
    </location>
</feature>